<evidence type="ECO:0000256" key="7">
    <source>
        <dbReference type="SAM" id="Phobius"/>
    </source>
</evidence>
<dbReference type="AlphaFoldDB" id="R8HF83"/>
<dbReference type="Gene3D" id="2.40.30.170">
    <property type="match status" value="1"/>
</dbReference>
<dbReference type="Pfam" id="PF25940">
    <property type="entry name" value="LcnD_C"/>
    <property type="match status" value="1"/>
</dbReference>
<dbReference type="InterPro" id="IPR058795">
    <property type="entry name" value="LcnD_C"/>
</dbReference>
<sequence length="437" mass="49837">MVKMYSFDELTDSVELLERNPPRFIAILLSALFLCLLGFIVWAYVGKMDIVSKGTAIVEGKSNISTIRTQILGIVDTVSVQSGDEVKKGEVLLQLKNQELIGKQNQLNDIIKHVEEQKAMLEQLKKSIESEKALFSEGLDQKIRDEYKAYEQGYQALEKEQENEIKSLMNNKLSNEQDEVLQGLLVEKENIQRELKSTQKQKQKEQLLPEQIDPLNEKIQSLEAQQTSVEKRIEQRKVTLESERNKIESAKEGKQEQKKYALLQYKENAIVSVNQRIQSVEQELFVKKQELNSLHHQSETTVIKAPTDGIIQLSSILQTGDLVDPGQEVISIIPKESSKKIKVLLPAQEVKGIKKGDKVQYSFKLKKTDKQVGTVTYISVHPIFDKDSKTYMYELEASIDTNEFDELHIGMVGRASVVTGEESIWKLILRKLDFISN</sequence>
<evidence type="ECO:0000256" key="4">
    <source>
        <dbReference type="ARBA" id="ARBA00022989"/>
    </source>
</evidence>
<reference evidence="9 10" key="1">
    <citation type="submission" date="2012-12" db="EMBL/GenBank/DDBJ databases">
        <title>The Genome Sequence of Bacillus cereus VD021.</title>
        <authorList>
            <consortium name="The Broad Institute Genome Sequencing Platform"/>
            <consortium name="The Broad Institute Genome Sequencing Center for Infectious Disease"/>
            <person name="Feldgarden M."/>
            <person name="Van der Auwera G.A."/>
            <person name="Mahillon J."/>
            <person name="Duprez V."/>
            <person name="Timmery S."/>
            <person name="Mattelet C."/>
            <person name="Dierick K."/>
            <person name="Sun M."/>
            <person name="Yu Z."/>
            <person name="Zhu L."/>
            <person name="Hu X."/>
            <person name="Shank E.B."/>
            <person name="Swiecicka I."/>
            <person name="Hansen B.M."/>
            <person name="Andrup L."/>
            <person name="Walker B."/>
            <person name="Young S.K."/>
            <person name="Zeng Q."/>
            <person name="Gargeya S."/>
            <person name="Fitzgerald M."/>
            <person name="Haas B."/>
            <person name="Abouelleil A."/>
            <person name="Alvarado L."/>
            <person name="Arachchi H.M."/>
            <person name="Berlin A.M."/>
            <person name="Chapman S.B."/>
            <person name="Dewar J."/>
            <person name="Goldberg J."/>
            <person name="Griggs A."/>
            <person name="Gujja S."/>
            <person name="Hansen M."/>
            <person name="Howarth C."/>
            <person name="Imamovic A."/>
            <person name="Larimer J."/>
            <person name="McCowan C."/>
            <person name="Murphy C."/>
            <person name="Neiman D."/>
            <person name="Pearson M."/>
            <person name="Priest M."/>
            <person name="Roberts A."/>
            <person name="Saif S."/>
            <person name="Shea T."/>
            <person name="Sisk P."/>
            <person name="Sykes S."/>
            <person name="Wortman J."/>
            <person name="Nusbaum C."/>
            <person name="Birren B."/>
        </authorList>
    </citation>
    <scope>NUCLEOTIDE SEQUENCE [LARGE SCALE GENOMIC DNA]</scope>
    <source>
        <strain evidence="9 10">VD021</strain>
    </source>
</reference>
<accession>R8HF83</accession>
<evidence type="ECO:0000313" key="10">
    <source>
        <dbReference type="Proteomes" id="UP000014040"/>
    </source>
</evidence>
<comment type="subcellular location">
    <subcellularLocation>
        <location evidence="1">Membrane</location>
        <topology evidence="1">Single-pass membrane protein</topology>
    </subcellularLocation>
</comment>
<evidence type="ECO:0000256" key="1">
    <source>
        <dbReference type="ARBA" id="ARBA00004167"/>
    </source>
</evidence>
<name>R8HF83_BACCE</name>
<keyword evidence="3 7" id="KW-0812">Transmembrane</keyword>
<dbReference type="Gene3D" id="2.40.50.100">
    <property type="match status" value="1"/>
</dbReference>
<dbReference type="HOGENOM" id="CLU_023976_7_0_9"/>
<dbReference type="InterPro" id="IPR050739">
    <property type="entry name" value="MFP"/>
</dbReference>
<evidence type="ECO:0000313" key="9">
    <source>
        <dbReference type="EMBL" id="EOO71538.1"/>
    </source>
</evidence>
<dbReference type="Gene3D" id="1.10.287.470">
    <property type="entry name" value="Helix hairpin bin"/>
    <property type="match status" value="1"/>
</dbReference>
<dbReference type="EMBL" id="AHES01000042">
    <property type="protein sequence ID" value="EOO71538.1"/>
    <property type="molecule type" value="Genomic_DNA"/>
</dbReference>
<evidence type="ECO:0000256" key="5">
    <source>
        <dbReference type="ARBA" id="ARBA00023136"/>
    </source>
</evidence>
<evidence type="ECO:0000259" key="8">
    <source>
        <dbReference type="Pfam" id="PF25940"/>
    </source>
</evidence>
<feature type="transmembrane region" description="Helical" evidence="7">
    <location>
        <begin position="24"/>
        <end position="45"/>
    </location>
</feature>
<protein>
    <recommendedName>
        <fullName evidence="8">LcnD-like C-terminal domain-containing protein</fullName>
    </recommendedName>
</protein>
<dbReference type="RefSeq" id="WP_016102498.1">
    <property type="nucleotide sequence ID" value="NZ_KB976282.1"/>
</dbReference>
<feature type="coiled-coil region" evidence="6">
    <location>
        <begin position="97"/>
        <end position="283"/>
    </location>
</feature>
<organism evidence="9 10">
    <name type="scientific">Bacillus cereus VD021</name>
    <dbReference type="NCBI Taxonomy" id="1053224"/>
    <lineage>
        <taxon>Bacteria</taxon>
        <taxon>Bacillati</taxon>
        <taxon>Bacillota</taxon>
        <taxon>Bacilli</taxon>
        <taxon>Bacillales</taxon>
        <taxon>Bacillaceae</taxon>
        <taxon>Bacillus</taxon>
        <taxon>Bacillus cereus group</taxon>
    </lineage>
</organism>
<comment type="similarity">
    <text evidence="2">Belongs to the membrane fusion protein (MFP) (TC 8.A.1) family.</text>
</comment>
<keyword evidence="5 7" id="KW-0472">Membrane</keyword>
<dbReference type="PATRIC" id="fig|1053224.3.peg.4454"/>
<evidence type="ECO:0000256" key="6">
    <source>
        <dbReference type="SAM" id="Coils"/>
    </source>
</evidence>
<dbReference type="Proteomes" id="UP000014040">
    <property type="component" value="Unassembled WGS sequence"/>
</dbReference>
<dbReference type="PANTHER" id="PTHR30386">
    <property type="entry name" value="MEMBRANE FUSION SUBUNIT OF EMRAB-TOLC MULTIDRUG EFFLUX PUMP"/>
    <property type="match status" value="1"/>
</dbReference>
<comment type="caution">
    <text evidence="9">The sequence shown here is derived from an EMBL/GenBank/DDBJ whole genome shotgun (WGS) entry which is preliminary data.</text>
</comment>
<dbReference type="PRINTS" id="PR01490">
    <property type="entry name" value="RTXTOXIND"/>
</dbReference>
<proteinExistence type="inferred from homology"/>
<keyword evidence="4 7" id="KW-1133">Transmembrane helix</keyword>
<feature type="domain" description="LcnD-like C-terminal" evidence="8">
    <location>
        <begin position="337"/>
        <end position="421"/>
    </location>
</feature>
<dbReference type="PANTHER" id="PTHR30386:SF26">
    <property type="entry name" value="TRANSPORT PROTEIN COMB"/>
    <property type="match status" value="1"/>
</dbReference>
<dbReference type="GO" id="GO:0016020">
    <property type="term" value="C:membrane"/>
    <property type="evidence" value="ECO:0007669"/>
    <property type="project" value="UniProtKB-SubCell"/>
</dbReference>
<gene>
    <name evidence="9" type="ORF">IIC_04398</name>
</gene>
<keyword evidence="6" id="KW-0175">Coiled coil</keyword>
<evidence type="ECO:0000256" key="2">
    <source>
        <dbReference type="ARBA" id="ARBA00009477"/>
    </source>
</evidence>
<evidence type="ECO:0000256" key="3">
    <source>
        <dbReference type="ARBA" id="ARBA00022692"/>
    </source>
</evidence>